<reference evidence="2 3" key="1">
    <citation type="submission" date="2013-07" db="EMBL/GenBank/DDBJ databases">
        <title>Draft genome sequence of Pseudoalteromonas luteoviolacea 2ta16.</title>
        <authorList>
            <person name="Allen E.E."/>
            <person name="Azam F."/>
            <person name="Podell S."/>
        </authorList>
    </citation>
    <scope>NUCLEOTIDE SEQUENCE [LARGE SCALE GENOMIC DNA]</scope>
    <source>
        <strain evidence="2 3">2ta16</strain>
    </source>
</reference>
<evidence type="ECO:0000313" key="3">
    <source>
        <dbReference type="Proteomes" id="UP000017820"/>
    </source>
</evidence>
<dbReference type="GeneID" id="29919212"/>
<accession>V4J5Q9</accession>
<gene>
    <name evidence="2" type="ORF">PL2TA16_01781</name>
</gene>
<dbReference type="PATRIC" id="fig|1353533.3.peg.5216"/>
<feature type="compositionally biased region" description="Low complexity" evidence="1">
    <location>
        <begin position="39"/>
        <end position="58"/>
    </location>
</feature>
<dbReference type="EMBL" id="AUSV01000134">
    <property type="protein sequence ID" value="ESP90677.1"/>
    <property type="molecule type" value="Genomic_DNA"/>
</dbReference>
<dbReference type="PROSITE" id="PS51257">
    <property type="entry name" value="PROKAR_LIPOPROTEIN"/>
    <property type="match status" value="1"/>
</dbReference>
<organism evidence="2 3">
    <name type="scientific">Pseudoalteromonas luteoviolacea (strain 2ta16)</name>
    <dbReference type="NCBI Taxonomy" id="1353533"/>
    <lineage>
        <taxon>Bacteria</taxon>
        <taxon>Pseudomonadati</taxon>
        <taxon>Pseudomonadota</taxon>
        <taxon>Gammaproteobacteria</taxon>
        <taxon>Alteromonadales</taxon>
        <taxon>Pseudoalteromonadaceae</taxon>
        <taxon>Pseudoalteromonas</taxon>
    </lineage>
</organism>
<dbReference type="RefSeq" id="WP_023402034.1">
    <property type="nucleotide sequence ID" value="NZ_AUSV01000134.1"/>
</dbReference>
<protein>
    <submittedName>
        <fullName evidence="2">Uncharacterized protein</fullName>
    </submittedName>
</protein>
<sequence>MQVHDFRKSILATLITSSLLVGCGGSSSEEPEQKNVQEVTDSGSNNVSNTSDTSNLTTPATEGSATEQDFAISIAGDSIALEQKTFELTANVSETEVTSYAWSHDSSLNITMSGSESATLSATAPDIDADHVVNFTVVVTNSNGVKSQSTIQVTVKRKVSSVTLTGLVTDKPINNAKVDISVGSEVFSTTADSQGAYSVLLEVDESQVGELVTVFATGVEAQQSVSFVSQLNSVQKLVSQAGEDAVLDDTENFSVNVTNVTTAEHVLMARFDEAIESDEELAIALANVDVQKKIDLATLIKVFVDNDDIDLPEGVESTLDLIDDDKSVQQAMAIVNEKDPTLFDKTRDELEKDEDLIDQNIGSLVGGHVLQYLHNYDSPATHLALSENGKGQVSAINTVAIEHWEQTGNSVTIELASALVSQVIASDSGLESVYINTLNLTVLGENEVYKTVEVEEIGDKVLPNSDKVAHHNKYITNLVSKNDTLSIDIDELTQGQWYLDRFQSDARENKESYGIFTFSADGKVIETFPDTDEEEELAWRIAEDGVMELLYPRDDSEETGTVRFWFTKAIAGGYTFVSSDDEHPDYSHTEYGIFINAQPLEEASSMAGRWVGEVGRNTETFIFDLLDDGTLNVNYGSNNFTWETDFIQGEGQALDFNLKSPSQQVECTEAETLCLNVESLKQRVLVVEDDMVVLEREFTESDDSGYQEMKRELVILNQEDDLKLDGFNKEFFSYTRTYYLNEPQNQKSNQVILEPTIVDGGTVYKLGIFGETHQVSLVEGQMRFKLDDKEWTFELIEYAQDGITVCNYEVGQSCETEMTWLFNKPE</sequence>
<dbReference type="Gene3D" id="2.60.40.10">
    <property type="entry name" value="Immunoglobulins"/>
    <property type="match status" value="1"/>
</dbReference>
<dbReference type="InterPro" id="IPR013783">
    <property type="entry name" value="Ig-like_fold"/>
</dbReference>
<dbReference type="Proteomes" id="UP000017820">
    <property type="component" value="Unassembled WGS sequence"/>
</dbReference>
<comment type="caution">
    <text evidence="2">The sequence shown here is derived from an EMBL/GenBank/DDBJ whole genome shotgun (WGS) entry which is preliminary data.</text>
</comment>
<evidence type="ECO:0000256" key="1">
    <source>
        <dbReference type="SAM" id="MobiDB-lite"/>
    </source>
</evidence>
<feature type="region of interest" description="Disordered" evidence="1">
    <location>
        <begin position="23"/>
        <end position="64"/>
    </location>
</feature>
<dbReference type="AlphaFoldDB" id="V4J5Q9"/>
<name>V4J5Q9_PSEL2</name>
<proteinExistence type="predicted"/>
<evidence type="ECO:0000313" key="2">
    <source>
        <dbReference type="EMBL" id="ESP90677.1"/>
    </source>
</evidence>